<evidence type="ECO:0000256" key="1">
    <source>
        <dbReference type="SAM" id="MobiDB-lite"/>
    </source>
</evidence>
<dbReference type="EMBL" id="PXOF01000111">
    <property type="protein sequence ID" value="RGP64704.1"/>
    <property type="molecule type" value="Genomic_DNA"/>
</dbReference>
<organism evidence="2 3">
    <name type="scientific">Fusarium sporotrichioides</name>
    <dbReference type="NCBI Taxonomy" id="5514"/>
    <lineage>
        <taxon>Eukaryota</taxon>
        <taxon>Fungi</taxon>
        <taxon>Dikarya</taxon>
        <taxon>Ascomycota</taxon>
        <taxon>Pezizomycotina</taxon>
        <taxon>Sordariomycetes</taxon>
        <taxon>Hypocreomycetidae</taxon>
        <taxon>Hypocreales</taxon>
        <taxon>Nectriaceae</taxon>
        <taxon>Fusarium</taxon>
    </lineage>
</organism>
<feature type="compositionally biased region" description="Polar residues" evidence="1">
    <location>
        <begin position="1"/>
        <end position="10"/>
    </location>
</feature>
<feature type="region of interest" description="Disordered" evidence="1">
    <location>
        <begin position="1"/>
        <end position="23"/>
    </location>
</feature>
<dbReference type="AlphaFoldDB" id="A0A395RXF4"/>
<keyword evidence="3" id="KW-1185">Reference proteome</keyword>
<evidence type="ECO:0000313" key="3">
    <source>
        <dbReference type="Proteomes" id="UP000266152"/>
    </source>
</evidence>
<name>A0A395RXF4_FUSSP</name>
<dbReference type="Proteomes" id="UP000266152">
    <property type="component" value="Unassembled WGS sequence"/>
</dbReference>
<protein>
    <submittedName>
        <fullName evidence="2">Uncharacterized protein</fullName>
    </submittedName>
</protein>
<sequence length="644" mass="73056">MDWTASSSEVAQLPPDSPSPSGEVEWPDCERLVHFFRPNSCIYCHDFLEIKEHRDVLIWGYRPCALLYCKDAPIGTWKLSWETTRDVDFSMWRDEGICWCGGWDAEHTDGLIAFHQDCFAAIDGADLSAERTDRLGRTYSWTDIRHLSFDHGNQYYLANIPDAQNYRHDSISSVGQKLGLSLDRLPLETLRHIQSYCRDAPFWKMVKTIDFTTYLDMGPRTKMLSTTLASVARWTRGSTSPVLSSTQYTSGHVRVTIDRQGFCEIEQLSEYPRVCLVKRPYKRFIILQARHAVSIKASFKDGMCWLGLQNSGSISTIWDIPTPPDELLYCVAEYHGTRFSSHPSHETCSMMGWSIPGNILETVSLDNIGGLTVGFTNHGFEMEAYNKPSKLQQVRYLKTWSGKAYMPLGSNDSILWIQVRRYDSSDWDNTSILVKTKLSGVIHLGHQGEGPGKIVAFSKSPRVIFHHPSDRNTGKRVAAIHPKSNPSPDHEVSGFANIGPPVPGSLFITSPTFWSWAPLQDIASVHVFMAAVDDSFAGMHITYKNGGQRFVGDADRSSTTGDWLYQAREVRVENPTRLYVEIKTHRRRHQKVELSVGNEDALEKSELWEGYDLVGELHYWYQVRGVPYRGEVQVLPSGSWRGLK</sequence>
<evidence type="ECO:0000313" key="2">
    <source>
        <dbReference type="EMBL" id="RGP64704.1"/>
    </source>
</evidence>
<comment type="caution">
    <text evidence="2">The sequence shown here is derived from an EMBL/GenBank/DDBJ whole genome shotgun (WGS) entry which is preliminary data.</text>
</comment>
<accession>A0A395RXF4</accession>
<proteinExistence type="predicted"/>
<dbReference type="STRING" id="5514.A0A395RXF4"/>
<gene>
    <name evidence="2" type="ORF">FSPOR_7794</name>
</gene>
<reference evidence="2 3" key="1">
    <citation type="journal article" date="2018" name="PLoS Pathog.">
        <title>Evolution of structural diversity of trichothecenes, a family of toxins produced by plant pathogenic and entomopathogenic fungi.</title>
        <authorList>
            <person name="Proctor R.H."/>
            <person name="McCormick S.P."/>
            <person name="Kim H.S."/>
            <person name="Cardoza R.E."/>
            <person name="Stanley A.M."/>
            <person name="Lindo L."/>
            <person name="Kelly A."/>
            <person name="Brown D.W."/>
            <person name="Lee T."/>
            <person name="Vaughan M.M."/>
            <person name="Alexander N.J."/>
            <person name="Busman M."/>
            <person name="Gutierrez S."/>
        </authorList>
    </citation>
    <scope>NUCLEOTIDE SEQUENCE [LARGE SCALE GENOMIC DNA]</scope>
    <source>
        <strain evidence="2 3">NRRL 3299</strain>
    </source>
</reference>